<keyword evidence="6 8" id="KW-0408">Iron</keyword>
<accession>A0A2J7PGM2</accession>
<evidence type="ECO:0000256" key="3">
    <source>
        <dbReference type="ARBA" id="ARBA00022617"/>
    </source>
</evidence>
<dbReference type="SUPFAM" id="SSF48264">
    <property type="entry name" value="Cytochrome P450"/>
    <property type="match status" value="1"/>
</dbReference>
<sequence length="472" mass="53715">MWRRAVSSWLANAPSHPATEIPSPRGLPIIGTTLDLIAAGGAPRLHEYVDARHRQLGPIYRESIGPVNGVFVADPNEMRRVFTLEGKYPKHILPDAWVLYNKMYGSKRGLFFMNGEEWLHFRRIMNRHWLMPGSGYEVIGPCDFVATELVDRWTRKYNGREVIGLESELYRWAIKITVAVLMGDKYSKNQQRIEDMVEHFTSFIRLIFQESARLSLIPATVAEFLKIPAWRNFVSAVDEALAVANSLISVLMPECQNGEGLLGALLAEEIEHNDVVRIMVDLCIAAGDTIASSIQWMMYLLARNPDLQDELNAELLEVHRPEDIVQLPLVRGTMREALRLYPVAPFLSRYMPEDSMIGGYRVPSGDLILLSIYTSGHDARNFPEPDRFWPQRWTRDADGNYKGVSNPFASLPFAMGARSCIGRRIAETQLTLTVAKVIQKFKLELIEKKPVDMMLRLVAVPSRPVRLWLTER</sequence>
<dbReference type="CDD" id="cd11054">
    <property type="entry name" value="CYP24A1-like"/>
    <property type="match status" value="1"/>
</dbReference>
<dbReference type="GO" id="GO:0005506">
    <property type="term" value="F:iron ion binding"/>
    <property type="evidence" value="ECO:0007669"/>
    <property type="project" value="InterPro"/>
</dbReference>
<comment type="similarity">
    <text evidence="2">Belongs to the cytochrome P450 family.</text>
</comment>
<dbReference type="Gene3D" id="1.10.630.10">
    <property type="entry name" value="Cytochrome P450"/>
    <property type="match status" value="1"/>
</dbReference>
<keyword evidence="5" id="KW-0560">Oxidoreductase</keyword>
<dbReference type="AlphaFoldDB" id="A0A2J7PGM2"/>
<keyword evidence="7" id="KW-0503">Monooxygenase</keyword>
<dbReference type="PRINTS" id="PR00463">
    <property type="entry name" value="EP450I"/>
</dbReference>
<dbReference type="EMBL" id="NEVH01025175">
    <property type="protein sequence ID" value="PNF15482.1"/>
    <property type="molecule type" value="Genomic_DNA"/>
</dbReference>
<gene>
    <name evidence="9" type="primary">sad</name>
    <name evidence="9" type="ORF">B7P43_G17028</name>
</gene>
<dbReference type="STRING" id="105785.A0A2J7PGM2"/>
<proteinExistence type="inferred from homology"/>
<keyword evidence="10" id="KW-1185">Reference proteome</keyword>
<dbReference type="PANTHER" id="PTHR24279:SF120">
    <property type="entry name" value="CYTOCHROME P450"/>
    <property type="match status" value="1"/>
</dbReference>
<dbReference type="InterPro" id="IPR001128">
    <property type="entry name" value="Cyt_P450"/>
</dbReference>
<dbReference type="GO" id="GO:0004497">
    <property type="term" value="F:monooxygenase activity"/>
    <property type="evidence" value="ECO:0007669"/>
    <property type="project" value="UniProtKB-KW"/>
</dbReference>
<comment type="caution">
    <text evidence="9">The sequence shown here is derived from an EMBL/GenBank/DDBJ whole genome shotgun (WGS) entry which is preliminary data.</text>
</comment>
<dbReference type="Pfam" id="PF00067">
    <property type="entry name" value="p450"/>
    <property type="match status" value="1"/>
</dbReference>
<organism evidence="9 10">
    <name type="scientific">Cryptotermes secundus</name>
    <dbReference type="NCBI Taxonomy" id="105785"/>
    <lineage>
        <taxon>Eukaryota</taxon>
        <taxon>Metazoa</taxon>
        <taxon>Ecdysozoa</taxon>
        <taxon>Arthropoda</taxon>
        <taxon>Hexapoda</taxon>
        <taxon>Insecta</taxon>
        <taxon>Pterygota</taxon>
        <taxon>Neoptera</taxon>
        <taxon>Polyneoptera</taxon>
        <taxon>Dictyoptera</taxon>
        <taxon>Blattodea</taxon>
        <taxon>Blattoidea</taxon>
        <taxon>Termitoidae</taxon>
        <taxon>Kalotermitidae</taxon>
        <taxon>Cryptotermitinae</taxon>
        <taxon>Cryptotermes</taxon>
    </lineage>
</organism>
<evidence type="ECO:0000256" key="6">
    <source>
        <dbReference type="ARBA" id="ARBA00023004"/>
    </source>
</evidence>
<dbReference type="InterPro" id="IPR036396">
    <property type="entry name" value="Cyt_P450_sf"/>
</dbReference>
<evidence type="ECO:0000313" key="10">
    <source>
        <dbReference type="Proteomes" id="UP000235965"/>
    </source>
</evidence>
<dbReference type="InterPro" id="IPR050479">
    <property type="entry name" value="CYP11_CYP27_families"/>
</dbReference>
<evidence type="ECO:0000256" key="2">
    <source>
        <dbReference type="ARBA" id="ARBA00010617"/>
    </source>
</evidence>
<feature type="binding site" description="axial binding residue" evidence="8">
    <location>
        <position position="420"/>
    </location>
    <ligand>
        <name>heme</name>
        <dbReference type="ChEBI" id="CHEBI:30413"/>
    </ligand>
    <ligandPart>
        <name>Fe</name>
        <dbReference type="ChEBI" id="CHEBI:18248"/>
    </ligandPart>
</feature>
<dbReference type="GO" id="GO:0016705">
    <property type="term" value="F:oxidoreductase activity, acting on paired donors, with incorporation or reduction of molecular oxygen"/>
    <property type="evidence" value="ECO:0007669"/>
    <property type="project" value="InterPro"/>
</dbReference>
<name>A0A2J7PGM2_9NEOP</name>
<evidence type="ECO:0000313" key="9">
    <source>
        <dbReference type="EMBL" id="PNF15482.1"/>
    </source>
</evidence>
<dbReference type="OrthoDB" id="3945418at2759"/>
<dbReference type="PRINTS" id="PR00385">
    <property type="entry name" value="P450"/>
</dbReference>
<dbReference type="InterPro" id="IPR002401">
    <property type="entry name" value="Cyt_P450_E_grp-I"/>
</dbReference>
<evidence type="ECO:0000256" key="4">
    <source>
        <dbReference type="ARBA" id="ARBA00022723"/>
    </source>
</evidence>
<dbReference type="FunCoup" id="A0A2J7PGM2">
    <property type="interactions" value="30"/>
</dbReference>
<dbReference type="GO" id="GO:0020037">
    <property type="term" value="F:heme binding"/>
    <property type="evidence" value="ECO:0007669"/>
    <property type="project" value="InterPro"/>
</dbReference>
<dbReference type="InParanoid" id="A0A2J7PGM2"/>
<evidence type="ECO:0000256" key="1">
    <source>
        <dbReference type="ARBA" id="ARBA00001971"/>
    </source>
</evidence>
<evidence type="ECO:0000256" key="7">
    <source>
        <dbReference type="ARBA" id="ARBA00023033"/>
    </source>
</evidence>
<dbReference type="PANTHER" id="PTHR24279">
    <property type="entry name" value="CYTOCHROME P450"/>
    <property type="match status" value="1"/>
</dbReference>
<evidence type="ECO:0000256" key="8">
    <source>
        <dbReference type="PIRSR" id="PIRSR602401-1"/>
    </source>
</evidence>
<evidence type="ECO:0000256" key="5">
    <source>
        <dbReference type="ARBA" id="ARBA00023002"/>
    </source>
</evidence>
<keyword evidence="4 8" id="KW-0479">Metal-binding</keyword>
<comment type="cofactor">
    <cofactor evidence="1 8">
        <name>heme</name>
        <dbReference type="ChEBI" id="CHEBI:30413"/>
    </cofactor>
</comment>
<protein>
    <submittedName>
        <fullName evidence="9">Cytochrome P450 315a1, mitochondrial</fullName>
    </submittedName>
</protein>
<keyword evidence="3 8" id="KW-0349">Heme</keyword>
<reference evidence="9 10" key="1">
    <citation type="submission" date="2017-12" db="EMBL/GenBank/DDBJ databases">
        <title>Hemimetabolous genomes reveal molecular basis of termite eusociality.</title>
        <authorList>
            <person name="Harrison M.C."/>
            <person name="Jongepier E."/>
            <person name="Robertson H.M."/>
            <person name="Arning N."/>
            <person name="Bitard-Feildel T."/>
            <person name="Chao H."/>
            <person name="Childers C.P."/>
            <person name="Dinh H."/>
            <person name="Doddapaneni H."/>
            <person name="Dugan S."/>
            <person name="Gowin J."/>
            <person name="Greiner C."/>
            <person name="Han Y."/>
            <person name="Hu H."/>
            <person name="Hughes D.S.T."/>
            <person name="Huylmans A.-K."/>
            <person name="Kemena C."/>
            <person name="Kremer L.P.M."/>
            <person name="Lee S.L."/>
            <person name="Lopez-Ezquerra A."/>
            <person name="Mallet L."/>
            <person name="Monroy-Kuhn J.M."/>
            <person name="Moser A."/>
            <person name="Murali S.C."/>
            <person name="Muzny D.M."/>
            <person name="Otani S."/>
            <person name="Piulachs M.-D."/>
            <person name="Poelchau M."/>
            <person name="Qu J."/>
            <person name="Schaub F."/>
            <person name="Wada-Katsumata A."/>
            <person name="Worley K.C."/>
            <person name="Xie Q."/>
            <person name="Ylla G."/>
            <person name="Poulsen M."/>
            <person name="Gibbs R.A."/>
            <person name="Schal C."/>
            <person name="Richards S."/>
            <person name="Belles X."/>
            <person name="Korb J."/>
            <person name="Bornberg-Bauer E."/>
        </authorList>
    </citation>
    <scope>NUCLEOTIDE SEQUENCE [LARGE SCALE GENOMIC DNA]</scope>
    <source>
        <tissue evidence="9">Whole body</tissue>
    </source>
</reference>
<dbReference type="Proteomes" id="UP000235965">
    <property type="component" value="Unassembled WGS sequence"/>
</dbReference>